<keyword evidence="6 14" id="KW-0631">Potassium channel</keyword>
<keyword evidence="9" id="KW-1133">Transmembrane helix</keyword>
<keyword evidence="10 14" id="KW-0406">Ion transport</keyword>
<dbReference type="Gene3D" id="2.60.120.10">
    <property type="entry name" value="Jelly Rolls"/>
    <property type="match status" value="1"/>
</dbReference>
<sequence length="481" mass="54292">MDQPQPPPTPVEGAQGGSAVNPCGRVQESPHEVCDGEESACSSKRRRRRRGWKRSSLRYPPWRTLIRPSHDRHREHIPQRERRDHCQSSESSITKTDLEASLSIQPRSTRNIVEGMRDLQALTTLLLREEFQDNGLQQVTRLNEEFFLPGEVILEQGTTADQLYIVSDGCLEEVVVGEDGLEECVVEIKPHNVFGEVAVLCSIPQPYMVRVCELCRLLRLEKQSLTSIMQLYFIDSRQILSNLIKGKDTDARIKQLESDIVYLMAEQEAEFVMRANNAAYHGDLYHLKRLINAGVDPCKTDYDGRTALHLAASRGYEDIARFLIKKGANINCLDKFGNSPLLEAVNFGHDRVSKILIEHGAILSLENPGSYLCKVVKERKIDVLQRFLHNGVDPNCKNYDLRTPLHVAAVEGLHIVAKILIEFGADVLSEDRQIYNKHVVTPQGGRPRDVAIKKYQLSIPEVNKDSNNNTQGGKARTMITD</sequence>
<dbReference type="InterPro" id="IPR036770">
    <property type="entry name" value="Ankyrin_rpt-contain_sf"/>
</dbReference>
<dbReference type="GO" id="GO:0034702">
    <property type="term" value="C:monoatomic ion channel complex"/>
    <property type="evidence" value="ECO:0007669"/>
    <property type="project" value="UniProtKB-KW"/>
</dbReference>
<dbReference type="Gene3D" id="1.25.40.20">
    <property type="entry name" value="Ankyrin repeat-containing domain"/>
    <property type="match status" value="2"/>
</dbReference>
<comment type="function">
    <text evidence="14">Potassium channel.</text>
</comment>
<evidence type="ECO:0000256" key="3">
    <source>
        <dbReference type="ARBA" id="ARBA00022448"/>
    </source>
</evidence>
<evidence type="ECO:0000313" key="18">
    <source>
        <dbReference type="Proteomes" id="UP001179952"/>
    </source>
</evidence>
<comment type="similarity">
    <text evidence="2 14">Belongs to the potassium channel family. Plant (TC 1.A.1.4) subfamily.</text>
</comment>
<feature type="repeat" description="ANK" evidence="13">
    <location>
        <begin position="303"/>
        <end position="335"/>
    </location>
</feature>
<dbReference type="PANTHER" id="PTHR45743">
    <property type="entry name" value="POTASSIUM CHANNEL AKT1"/>
    <property type="match status" value="1"/>
</dbReference>
<evidence type="ECO:0000256" key="13">
    <source>
        <dbReference type="PROSITE-ProRule" id="PRU00023"/>
    </source>
</evidence>
<evidence type="ECO:0000256" key="6">
    <source>
        <dbReference type="ARBA" id="ARBA00022826"/>
    </source>
</evidence>
<keyword evidence="12 14" id="KW-0407">Ion channel</keyword>
<dbReference type="PROSITE" id="PS50088">
    <property type="entry name" value="ANK_REPEAT"/>
    <property type="match status" value="3"/>
</dbReference>
<keyword evidence="18" id="KW-1185">Reference proteome</keyword>
<comment type="subunit">
    <text evidence="14">The potassium channel is composed of a homo- or heterotetrameric complex of pore-forming subunits.</text>
</comment>
<dbReference type="SMART" id="SM00100">
    <property type="entry name" value="cNMP"/>
    <property type="match status" value="1"/>
</dbReference>
<evidence type="ECO:0000313" key="17">
    <source>
        <dbReference type="EMBL" id="KAK1263127.1"/>
    </source>
</evidence>
<dbReference type="PROSITE" id="PS50297">
    <property type="entry name" value="ANK_REP_REGION"/>
    <property type="match status" value="3"/>
</dbReference>
<evidence type="ECO:0000259" key="16">
    <source>
        <dbReference type="PROSITE" id="PS50042"/>
    </source>
</evidence>
<feature type="repeat" description="ANK" evidence="13">
    <location>
        <begin position="336"/>
        <end position="368"/>
    </location>
</feature>
<comment type="domain">
    <text evidence="14">The segment S4 is probably the voltage-sensor and is characterized by a series of positively charged amino acids. The pore-forming region H5 is enclosed by the transmembrane segments S5 and S6 in the Shaker-type (1P/6TM) and contains the GYGD signature motif which seems to be involved in potassium selectivity.</text>
</comment>
<dbReference type="SUPFAM" id="SSF48403">
    <property type="entry name" value="Ankyrin repeat"/>
    <property type="match status" value="1"/>
</dbReference>
<evidence type="ECO:0000256" key="2">
    <source>
        <dbReference type="ARBA" id="ARBA00007929"/>
    </source>
</evidence>
<feature type="domain" description="Cyclic nucleotide-binding" evidence="16">
    <location>
        <begin position="126"/>
        <end position="246"/>
    </location>
</feature>
<evidence type="ECO:0000256" key="11">
    <source>
        <dbReference type="ARBA" id="ARBA00023136"/>
    </source>
</evidence>
<feature type="region of interest" description="Disordered" evidence="15">
    <location>
        <begin position="1"/>
        <end position="101"/>
    </location>
</feature>
<evidence type="ECO:0000256" key="12">
    <source>
        <dbReference type="ARBA" id="ARBA00023303"/>
    </source>
</evidence>
<dbReference type="InterPro" id="IPR014710">
    <property type="entry name" value="RmlC-like_jellyroll"/>
</dbReference>
<comment type="caution">
    <text evidence="17">The sequence shown here is derived from an EMBL/GenBank/DDBJ whole genome shotgun (WGS) entry which is preliminary data.</text>
</comment>
<dbReference type="SUPFAM" id="SSF51206">
    <property type="entry name" value="cAMP-binding domain-like"/>
    <property type="match status" value="1"/>
</dbReference>
<evidence type="ECO:0000256" key="5">
    <source>
        <dbReference type="ARBA" id="ARBA00022692"/>
    </source>
</evidence>
<organism evidence="17 18">
    <name type="scientific">Acorus gramineus</name>
    <name type="common">Dwarf sweet flag</name>
    <dbReference type="NCBI Taxonomy" id="55184"/>
    <lineage>
        <taxon>Eukaryota</taxon>
        <taxon>Viridiplantae</taxon>
        <taxon>Streptophyta</taxon>
        <taxon>Embryophyta</taxon>
        <taxon>Tracheophyta</taxon>
        <taxon>Spermatophyta</taxon>
        <taxon>Magnoliopsida</taxon>
        <taxon>Liliopsida</taxon>
        <taxon>Acoraceae</taxon>
        <taxon>Acorus</taxon>
    </lineage>
</organism>
<dbReference type="CDD" id="cd00038">
    <property type="entry name" value="CAP_ED"/>
    <property type="match status" value="1"/>
</dbReference>
<keyword evidence="13" id="KW-0040">ANK repeat</keyword>
<feature type="compositionally biased region" description="Pro residues" evidence="15">
    <location>
        <begin position="1"/>
        <end position="10"/>
    </location>
</feature>
<dbReference type="SMART" id="SM00248">
    <property type="entry name" value="ANK"/>
    <property type="match status" value="3"/>
</dbReference>
<dbReference type="EMBL" id="JAUJYN010000009">
    <property type="protein sequence ID" value="KAK1263127.1"/>
    <property type="molecule type" value="Genomic_DNA"/>
</dbReference>
<dbReference type="AlphaFoldDB" id="A0AAV9AG05"/>
<dbReference type="Pfam" id="PF12796">
    <property type="entry name" value="Ank_2"/>
    <property type="match status" value="1"/>
</dbReference>
<reference evidence="17" key="1">
    <citation type="journal article" date="2023" name="Nat. Commun.">
        <title>Diploid and tetraploid genomes of Acorus and the evolution of monocots.</title>
        <authorList>
            <person name="Ma L."/>
            <person name="Liu K.W."/>
            <person name="Li Z."/>
            <person name="Hsiao Y.Y."/>
            <person name="Qi Y."/>
            <person name="Fu T."/>
            <person name="Tang G.D."/>
            <person name="Zhang D."/>
            <person name="Sun W.H."/>
            <person name="Liu D.K."/>
            <person name="Li Y."/>
            <person name="Chen G.Z."/>
            <person name="Liu X.D."/>
            <person name="Liao X.Y."/>
            <person name="Jiang Y.T."/>
            <person name="Yu X."/>
            <person name="Hao Y."/>
            <person name="Huang J."/>
            <person name="Zhao X.W."/>
            <person name="Ke S."/>
            <person name="Chen Y.Y."/>
            <person name="Wu W.L."/>
            <person name="Hsu J.L."/>
            <person name="Lin Y.F."/>
            <person name="Huang M.D."/>
            <person name="Li C.Y."/>
            <person name="Huang L."/>
            <person name="Wang Z.W."/>
            <person name="Zhao X."/>
            <person name="Zhong W.Y."/>
            <person name="Peng D.H."/>
            <person name="Ahmad S."/>
            <person name="Lan S."/>
            <person name="Zhang J.S."/>
            <person name="Tsai W.C."/>
            <person name="Van de Peer Y."/>
            <person name="Liu Z.J."/>
        </authorList>
    </citation>
    <scope>NUCLEOTIDE SEQUENCE</scope>
    <source>
        <strain evidence="17">SCP</strain>
    </source>
</reference>
<comment type="subcellular location">
    <subcellularLocation>
        <location evidence="1 14">Membrane</location>
        <topology evidence="1 14">Multi-pass membrane protein</topology>
    </subcellularLocation>
</comment>
<name>A0AAV9AG05_ACOGR</name>
<dbReference type="GO" id="GO:0005249">
    <property type="term" value="F:voltage-gated potassium channel activity"/>
    <property type="evidence" value="ECO:0007669"/>
    <property type="project" value="UniProtKB-UniRule"/>
</dbReference>
<keyword evidence="5" id="KW-0812">Transmembrane</keyword>
<evidence type="ECO:0000256" key="15">
    <source>
        <dbReference type="SAM" id="MobiDB-lite"/>
    </source>
</evidence>
<protein>
    <recommendedName>
        <fullName evidence="14">Potassium channel</fullName>
    </recommendedName>
</protein>
<evidence type="ECO:0000256" key="1">
    <source>
        <dbReference type="ARBA" id="ARBA00004141"/>
    </source>
</evidence>
<keyword evidence="8 14" id="KW-0630">Potassium</keyword>
<gene>
    <name evidence="17" type="ORF">QJS04_geneDACA016223</name>
</gene>
<evidence type="ECO:0000256" key="10">
    <source>
        <dbReference type="ARBA" id="ARBA00023065"/>
    </source>
</evidence>
<evidence type="ECO:0000256" key="8">
    <source>
        <dbReference type="ARBA" id="ARBA00022958"/>
    </source>
</evidence>
<feature type="compositionally biased region" description="Basic residues" evidence="15">
    <location>
        <begin position="43"/>
        <end position="56"/>
    </location>
</feature>
<dbReference type="PRINTS" id="PR01415">
    <property type="entry name" value="ANKYRIN"/>
</dbReference>
<keyword evidence="11" id="KW-0472">Membrane</keyword>
<dbReference type="InterPro" id="IPR018490">
    <property type="entry name" value="cNMP-bd_dom_sf"/>
</dbReference>
<dbReference type="PANTHER" id="PTHR45743:SF4">
    <property type="entry name" value="POTASSIUM CHANNEL KOR2"/>
    <property type="match status" value="1"/>
</dbReference>
<dbReference type="Pfam" id="PF00027">
    <property type="entry name" value="cNMP_binding"/>
    <property type="match status" value="1"/>
</dbReference>
<feature type="compositionally biased region" description="Basic and acidic residues" evidence="15">
    <location>
        <begin position="68"/>
        <end position="87"/>
    </location>
</feature>
<dbReference type="InterPro" id="IPR002110">
    <property type="entry name" value="Ankyrin_rpt"/>
</dbReference>
<dbReference type="Pfam" id="PF13637">
    <property type="entry name" value="Ank_4"/>
    <property type="match status" value="1"/>
</dbReference>
<keyword evidence="7 14" id="KW-0851">Voltage-gated channel</keyword>
<keyword evidence="4 14" id="KW-0633">Potassium transport</keyword>
<dbReference type="InterPro" id="IPR000595">
    <property type="entry name" value="cNMP-bd_dom"/>
</dbReference>
<feature type="repeat" description="ANK" evidence="13">
    <location>
        <begin position="400"/>
        <end position="432"/>
    </location>
</feature>
<reference evidence="17" key="2">
    <citation type="submission" date="2023-06" db="EMBL/GenBank/DDBJ databases">
        <authorList>
            <person name="Ma L."/>
            <person name="Liu K.-W."/>
            <person name="Li Z."/>
            <person name="Hsiao Y.-Y."/>
            <person name="Qi Y."/>
            <person name="Fu T."/>
            <person name="Tang G."/>
            <person name="Zhang D."/>
            <person name="Sun W.-H."/>
            <person name="Liu D.-K."/>
            <person name="Li Y."/>
            <person name="Chen G.-Z."/>
            <person name="Liu X.-D."/>
            <person name="Liao X.-Y."/>
            <person name="Jiang Y.-T."/>
            <person name="Yu X."/>
            <person name="Hao Y."/>
            <person name="Huang J."/>
            <person name="Zhao X.-W."/>
            <person name="Ke S."/>
            <person name="Chen Y.-Y."/>
            <person name="Wu W.-L."/>
            <person name="Hsu J.-L."/>
            <person name="Lin Y.-F."/>
            <person name="Huang M.-D."/>
            <person name="Li C.-Y."/>
            <person name="Huang L."/>
            <person name="Wang Z.-W."/>
            <person name="Zhao X."/>
            <person name="Zhong W.-Y."/>
            <person name="Peng D.-H."/>
            <person name="Ahmad S."/>
            <person name="Lan S."/>
            <person name="Zhang J.-S."/>
            <person name="Tsai W.-C."/>
            <person name="Van De Peer Y."/>
            <person name="Liu Z.-J."/>
        </authorList>
    </citation>
    <scope>NUCLEOTIDE SEQUENCE</scope>
    <source>
        <strain evidence="17">SCP</strain>
        <tissue evidence="17">Leaves</tissue>
    </source>
</reference>
<dbReference type="FunFam" id="2.60.120.10:FF:000074">
    <property type="entry name" value="Potassium channel KAT2"/>
    <property type="match status" value="1"/>
</dbReference>
<dbReference type="Proteomes" id="UP001179952">
    <property type="component" value="Unassembled WGS sequence"/>
</dbReference>
<evidence type="ECO:0000256" key="4">
    <source>
        <dbReference type="ARBA" id="ARBA00022538"/>
    </source>
</evidence>
<dbReference type="InterPro" id="IPR045319">
    <property type="entry name" value="KAT/AKT"/>
</dbReference>
<keyword evidence="3 14" id="KW-0813">Transport</keyword>
<accession>A0AAV9AG05</accession>
<evidence type="ECO:0000256" key="14">
    <source>
        <dbReference type="RuleBase" id="RU369015"/>
    </source>
</evidence>
<evidence type="ECO:0000256" key="7">
    <source>
        <dbReference type="ARBA" id="ARBA00022882"/>
    </source>
</evidence>
<evidence type="ECO:0000256" key="9">
    <source>
        <dbReference type="ARBA" id="ARBA00022989"/>
    </source>
</evidence>
<proteinExistence type="inferred from homology"/>
<dbReference type="PROSITE" id="PS50042">
    <property type="entry name" value="CNMP_BINDING_3"/>
    <property type="match status" value="1"/>
</dbReference>